<reference evidence="4 5" key="1">
    <citation type="journal article" date="2021" name="ACS Chem. Biol.">
        <title>Genomic-Led Discovery of a Novel Glycopeptide Antibiotic by Nonomuraea coxensis DSM 45129.</title>
        <authorList>
            <person name="Yushchuk O."/>
            <person name="Vior N.M."/>
            <person name="Andreo-Vidal A."/>
            <person name="Berini F."/>
            <person name="Ruckert C."/>
            <person name="Busche T."/>
            <person name="Binda E."/>
            <person name="Kalinowski J."/>
            <person name="Truman A.W."/>
            <person name="Marinelli F."/>
        </authorList>
    </citation>
    <scope>NUCLEOTIDE SEQUENCE [LARGE SCALE GENOMIC DNA]</scope>
    <source>
        <strain evidence="4 5">DSM 45129</strain>
    </source>
</reference>
<evidence type="ECO:0000313" key="4">
    <source>
        <dbReference type="EMBL" id="QYC38574.1"/>
    </source>
</evidence>
<dbReference type="SMART" id="SM00822">
    <property type="entry name" value="PKS_KR"/>
    <property type="match status" value="1"/>
</dbReference>
<dbReference type="Gene3D" id="3.40.50.720">
    <property type="entry name" value="NAD(P)-binding Rossmann-like Domain"/>
    <property type="match status" value="1"/>
</dbReference>
<feature type="domain" description="Ketoreductase" evidence="3">
    <location>
        <begin position="80"/>
        <end position="260"/>
    </location>
</feature>
<keyword evidence="5" id="KW-1185">Reference proteome</keyword>
<dbReference type="PRINTS" id="PR00081">
    <property type="entry name" value="GDHRDH"/>
</dbReference>
<evidence type="ECO:0000259" key="3">
    <source>
        <dbReference type="SMART" id="SM00822"/>
    </source>
</evidence>
<dbReference type="PANTHER" id="PTHR42760:SF40">
    <property type="entry name" value="3-OXOACYL-[ACYL-CARRIER-PROTEIN] REDUCTASE, CHLOROPLASTIC"/>
    <property type="match status" value="1"/>
</dbReference>
<sequence length="321" mass="32479">MPGSEAAGSGAPGSEADAPRPGPDRNDPVRTTAAPSPRTADPALDYATAWTGLGAGRTTAGSSSARSAQRTTTTATPFPRVVLVTGSTTGIGRATAVRLAALGDRVVLHGRDEERAEKAAAEVAAQTGGLTDAVHGDVADPTLISAMMRQIHQRHGRLDALVINAGIHAAGLLGMVRTETVGRLFEINAIGATHTLQAALRLLRRGTSPSIVLVSSVMGRAGGPGQAVYSASKAALIGLTLAAAKELGRSGIRVNAVAPGYIQTDMLSTLDPDARTATIAATPLGRLGRPDDVASAVAFLLSPDADFITGQILGVDGGLVP</sequence>
<dbReference type="EMBL" id="CP068985">
    <property type="protein sequence ID" value="QYC38574.1"/>
    <property type="molecule type" value="Genomic_DNA"/>
</dbReference>
<keyword evidence="4" id="KW-0560">Oxidoreductase</keyword>
<dbReference type="PRINTS" id="PR00080">
    <property type="entry name" value="SDRFAMILY"/>
</dbReference>
<dbReference type="PROSITE" id="PS00061">
    <property type="entry name" value="ADH_SHORT"/>
    <property type="match status" value="1"/>
</dbReference>
<comment type="similarity">
    <text evidence="1">Belongs to the short-chain dehydrogenases/reductases (SDR) family.</text>
</comment>
<accession>A0ABX8TUG1</accession>
<dbReference type="InterPro" id="IPR002347">
    <property type="entry name" value="SDR_fam"/>
</dbReference>
<gene>
    <name evidence="4" type="primary">fabG4</name>
    <name evidence="4" type="ORF">Nocox_04735</name>
</gene>
<name>A0ABX8TUG1_9ACTN</name>
<feature type="region of interest" description="Disordered" evidence="2">
    <location>
        <begin position="1"/>
        <end position="43"/>
    </location>
</feature>
<dbReference type="InterPro" id="IPR020904">
    <property type="entry name" value="Sc_DH/Rdtase_CS"/>
</dbReference>
<dbReference type="Proteomes" id="UP000824681">
    <property type="component" value="Chromosome"/>
</dbReference>
<evidence type="ECO:0000256" key="2">
    <source>
        <dbReference type="SAM" id="MobiDB-lite"/>
    </source>
</evidence>
<evidence type="ECO:0000256" key="1">
    <source>
        <dbReference type="ARBA" id="ARBA00006484"/>
    </source>
</evidence>
<feature type="compositionally biased region" description="Low complexity" evidence="2">
    <location>
        <begin position="1"/>
        <end position="16"/>
    </location>
</feature>
<evidence type="ECO:0000313" key="5">
    <source>
        <dbReference type="Proteomes" id="UP000824681"/>
    </source>
</evidence>
<dbReference type="EC" id="1.1.1.100" evidence="4"/>
<organism evidence="4 5">
    <name type="scientific">Nonomuraea coxensis DSM 45129</name>
    <dbReference type="NCBI Taxonomy" id="1122611"/>
    <lineage>
        <taxon>Bacteria</taxon>
        <taxon>Bacillati</taxon>
        <taxon>Actinomycetota</taxon>
        <taxon>Actinomycetes</taxon>
        <taxon>Streptosporangiales</taxon>
        <taxon>Streptosporangiaceae</taxon>
        <taxon>Nonomuraea</taxon>
    </lineage>
</organism>
<dbReference type="RefSeq" id="WP_084685488.1">
    <property type="nucleotide sequence ID" value="NZ_CP068985.1"/>
</dbReference>
<dbReference type="GO" id="GO:0004316">
    <property type="term" value="F:3-oxoacyl-[acyl-carrier-protein] reductase (NADPH) activity"/>
    <property type="evidence" value="ECO:0007669"/>
    <property type="project" value="UniProtKB-EC"/>
</dbReference>
<dbReference type="Pfam" id="PF13561">
    <property type="entry name" value="adh_short_C2"/>
    <property type="match status" value="1"/>
</dbReference>
<dbReference type="PANTHER" id="PTHR42760">
    <property type="entry name" value="SHORT-CHAIN DEHYDROGENASES/REDUCTASES FAMILY MEMBER"/>
    <property type="match status" value="1"/>
</dbReference>
<protein>
    <submittedName>
        <fullName evidence="4">3-oxoacyl-[acyl-carrier-protein] reductase FabG</fullName>
        <ecNumber evidence="4">1.1.1.100</ecNumber>
    </submittedName>
</protein>
<dbReference type="InterPro" id="IPR057326">
    <property type="entry name" value="KR_dom"/>
</dbReference>
<dbReference type="SUPFAM" id="SSF51735">
    <property type="entry name" value="NAD(P)-binding Rossmann-fold domains"/>
    <property type="match status" value="1"/>
</dbReference>
<dbReference type="InterPro" id="IPR036291">
    <property type="entry name" value="NAD(P)-bd_dom_sf"/>
</dbReference>
<proteinExistence type="inferred from homology"/>